<protein>
    <submittedName>
        <fullName evidence="2">Uncharacterized protein</fullName>
    </submittedName>
</protein>
<organism evidence="2 3">
    <name type="scientific">Leptolyngbya phage Lbo240-yong1</name>
    <dbReference type="NCBI Taxonomy" id="2928836"/>
    <lineage>
        <taxon>Viruses</taxon>
        <taxon>Duplodnaviria</taxon>
        <taxon>Heunggongvirae</taxon>
        <taxon>Uroviricota</taxon>
        <taxon>Caudoviricetes</taxon>
        <taxon>Saffermanviridae</taxon>
        <taxon>Wumpquatrovirus</taxon>
        <taxon>Wumpquatrovirus Lbo240yong1</taxon>
    </lineage>
</organism>
<reference evidence="2" key="1">
    <citation type="submission" date="2022-03" db="EMBL/GenBank/DDBJ databases">
        <authorList>
            <person name="Li D."/>
            <person name="Zhou Q."/>
            <person name="Cai R."/>
            <person name="Wang F."/>
            <person name="Qian M."/>
            <person name="Liu W."/>
            <person name="Pan L."/>
            <person name="Lin W."/>
            <person name="Tong Y."/>
            <person name="Cao L."/>
        </authorList>
    </citation>
    <scope>NUCLEOTIDE SEQUENCE</scope>
</reference>
<feature type="compositionally biased region" description="Polar residues" evidence="1">
    <location>
        <begin position="75"/>
        <end position="92"/>
    </location>
</feature>
<feature type="region of interest" description="Disordered" evidence="1">
    <location>
        <begin position="70"/>
        <end position="136"/>
    </location>
</feature>
<name>A0A9X9E8Y4_9CAUD</name>
<dbReference type="Proteomes" id="UP001164278">
    <property type="component" value="Segment"/>
</dbReference>
<evidence type="ECO:0000313" key="3">
    <source>
        <dbReference type="Proteomes" id="UP001164278"/>
    </source>
</evidence>
<dbReference type="EMBL" id="OM897575">
    <property type="protein sequence ID" value="UOL49067.1"/>
    <property type="molecule type" value="Genomic_DNA"/>
</dbReference>
<sequence>MALYRILTSDNETGTQLEFYGSAPVTATMLKHLILPHSYRPKVDGGENFKAPLPHIFVMGEVVDVHVMNEEPNGQEVTTSGGVRTDADTNPTPAAESGADTVSNDDAAADAEDATVVRPTSEELERPVFKQLQLDL</sequence>
<proteinExistence type="predicted"/>
<accession>A0A9X9E8Y4</accession>
<evidence type="ECO:0000256" key="1">
    <source>
        <dbReference type="SAM" id="MobiDB-lite"/>
    </source>
</evidence>
<evidence type="ECO:0000313" key="2">
    <source>
        <dbReference type="EMBL" id="UOL49067.1"/>
    </source>
</evidence>
<keyword evidence="3" id="KW-1185">Reference proteome</keyword>